<keyword evidence="1" id="KW-0808">Transferase</keyword>
<dbReference type="Pfam" id="PF03861">
    <property type="entry name" value="ANTAR"/>
    <property type="match status" value="1"/>
</dbReference>
<dbReference type="GO" id="GO:0003723">
    <property type="term" value="F:RNA binding"/>
    <property type="evidence" value="ECO:0007669"/>
    <property type="project" value="InterPro"/>
</dbReference>
<evidence type="ECO:0000313" key="8">
    <source>
        <dbReference type="Proteomes" id="UP000291591"/>
    </source>
</evidence>
<dbReference type="Proteomes" id="UP000291591">
    <property type="component" value="Unassembled WGS sequence"/>
</dbReference>
<evidence type="ECO:0000256" key="4">
    <source>
        <dbReference type="ARBA" id="ARBA00023163"/>
    </source>
</evidence>
<keyword evidence="3" id="KW-0805">Transcription regulation</keyword>
<keyword evidence="8" id="KW-1185">Reference proteome</keyword>
<dbReference type="PIRSF" id="PIRSF036625">
    <property type="entry name" value="GAF_ANTAR"/>
    <property type="match status" value="1"/>
</dbReference>
<dbReference type="InterPro" id="IPR036388">
    <property type="entry name" value="WH-like_DNA-bd_sf"/>
</dbReference>
<dbReference type="AlphaFoldDB" id="A0A4Q7UYR9"/>
<evidence type="ECO:0000256" key="3">
    <source>
        <dbReference type="ARBA" id="ARBA00023015"/>
    </source>
</evidence>
<organism evidence="7 8">
    <name type="scientific">Pseudonocardia sediminis</name>
    <dbReference type="NCBI Taxonomy" id="1397368"/>
    <lineage>
        <taxon>Bacteria</taxon>
        <taxon>Bacillati</taxon>
        <taxon>Actinomycetota</taxon>
        <taxon>Actinomycetes</taxon>
        <taxon>Pseudonocardiales</taxon>
        <taxon>Pseudonocardiaceae</taxon>
        <taxon>Pseudonocardia</taxon>
    </lineage>
</organism>
<dbReference type="GO" id="GO:0016301">
    <property type="term" value="F:kinase activity"/>
    <property type="evidence" value="ECO:0007669"/>
    <property type="project" value="UniProtKB-KW"/>
</dbReference>
<reference evidence="7 8" key="1">
    <citation type="submission" date="2019-02" db="EMBL/GenBank/DDBJ databases">
        <title>Sequencing the genomes of 1000 actinobacteria strains.</title>
        <authorList>
            <person name="Klenk H.-P."/>
        </authorList>
    </citation>
    <scope>NUCLEOTIDE SEQUENCE [LARGE SCALE GENOMIC DNA]</scope>
    <source>
        <strain evidence="7 8">DSM 45779</strain>
    </source>
</reference>
<evidence type="ECO:0000256" key="5">
    <source>
        <dbReference type="SAM" id="MobiDB-lite"/>
    </source>
</evidence>
<accession>A0A4Q7UYR9</accession>
<feature type="region of interest" description="Disordered" evidence="5">
    <location>
        <begin position="236"/>
        <end position="267"/>
    </location>
</feature>
<sequence>MHAHQRDDIVTALRHAAHGLIARRSIDDLDHTVTQIVVAAVQTVPGADAGGISLTYGSGRIDSRSPSGDDVLRLDRLQTELHEGPCITAIDQPPENGVVVARDLAADPDASRWPAFAPHAVEYGYRAMMSVELSVKGITRAALNLYSCTPDVFDDSARFLAELFGAQAALLLYGAGHAANLTDALETRDVIGQAKGILMERFGVDEDQAFRMLVSSSQDTNVKLISVARWLVSESRTGTRAEPAERTVGGRTGAPSPAGVAPQNSRR</sequence>
<evidence type="ECO:0000256" key="1">
    <source>
        <dbReference type="ARBA" id="ARBA00022679"/>
    </source>
</evidence>
<feature type="domain" description="ANTAR" evidence="6">
    <location>
        <begin position="171"/>
        <end position="232"/>
    </location>
</feature>
<dbReference type="OrthoDB" id="4629915at2"/>
<dbReference type="InterPro" id="IPR029016">
    <property type="entry name" value="GAF-like_dom_sf"/>
</dbReference>
<dbReference type="EMBL" id="SHKL01000001">
    <property type="protein sequence ID" value="RZT87277.1"/>
    <property type="molecule type" value="Genomic_DNA"/>
</dbReference>
<dbReference type="Gene3D" id="1.10.10.10">
    <property type="entry name" value="Winged helix-like DNA-binding domain superfamily/Winged helix DNA-binding domain"/>
    <property type="match status" value="1"/>
</dbReference>
<dbReference type="InterPro" id="IPR003018">
    <property type="entry name" value="GAF"/>
</dbReference>
<keyword evidence="2" id="KW-0418">Kinase</keyword>
<dbReference type="SMART" id="SM01012">
    <property type="entry name" value="ANTAR"/>
    <property type="match status" value="1"/>
</dbReference>
<dbReference type="InterPro" id="IPR011006">
    <property type="entry name" value="CheY-like_superfamily"/>
</dbReference>
<evidence type="ECO:0000259" key="6">
    <source>
        <dbReference type="PROSITE" id="PS50921"/>
    </source>
</evidence>
<evidence type="ECO:0000256" key="2">
    <source>
        <dbReference type="ARBA" id="ARBA00022777"/>
    </source>
</evidence>
<dbReference type="Gene3D" id="3.30.450.40">
    <property type="match status" value="1"/>
</dbReference>
<keyword evidence="4" id="KW-0804">Transcription</keyword>
<dbReference type="SUPFAM" id="SSF55781">
    <property type="entry name" value="GAF domain-like"/>
    <property type="match status" value="1"/>
</dbReference>
<dbReference type="InterPro" id="IPR012074">
    <property type="entry name" value="GAF_ANTAR"/>
</dbReference>
<comment type="caution">
    <text evidence="7">The sequence shown here is derived from an EMBL/GenBank/DDBJ whole genome shotgun (WGS) entry which is preliminary data.</text>
</comment>
<proteinExistence type="predicted"/>
<dbReference type="PROSITE" id="PS50921">
    <property type="entry name" value="ANTAR"/>
    <property type="match status" value="1"/>
</dbReference>
<dbReference type="SUPFAM" id="SSF52172">
    <property type="entry name" value="CheY-like"/>
    <property type="match status" value="1"/>
</dbReference>
<protein>
    <submittedName>
        <fullName evidence="7">GAF domain-containing protein</fullName>
    </submittedName>
</protein>
<name>A0A4Q7UYR9_PSEST</name>
<gene>
    <name evidence="7" type="ORF">EV383_4187</name>
</gene>
<dbReference type="RefSeq" id="WP_130291452.1">
    <property type="nucleotide sequence ID" value="NZ_SHKL01000001.1"/>
</dbReference>
<dbReference type="Pfam" id="PF13185">
    <property type="entry name" value="GAF_2"/>
    <property type="match status" value="1"/>
</dbReference>
<evidence type="ECO:0000313" key="7">
    <source>
        <dbReference type="EMBL" id="RZT87277.1"/>
    </source>
</evidence>
<dbReference type="InterPro" id="IPR005561">
    <property type="entry name" value="ANTAR"/>
</dbReference>